<name>A0A6J5M3S8_9CAUD</name>
<evidence type="ECO:0000313" key="1">
    <source>
        <dbReference type="EMBL" id="CAB4139746.1"/>
    </source>
</evidence>
<gene>
    <name evidence="1" type="ORF">UFOVP354_12</name>
</gene>
<reference evidence="1" key="1">
    <citation type="submission" date="2020-04" db="EMBL/GenBank/DDBJ databases">
        <authorList>
            <person name="Chiriac C."/>
            <person name="Salcher M."/>
            <person name="Ghai R."/>
            <person name="Kavagutti S V."/>
        </authorList>
    </citation>
    <scope>NUCLEOTIDE SEQUENCE</scope>
</reference>
<dbReference type="EMBL" id="LR796368">
    <property type="protein sequence ID" value="CAB4139746.1"/>
    <property type="molecule type" value="Genomic_DNA"/>
</dbReference>
<proteinExistence type="predicted"/>
<organism evidence="1">
    <name type="scientific">uncultured Caudovirales phage</name>
    <dbReference type="NCBI Taxonomy" id="2100421"/>
    <lineage>
        <taxon>Viruses</taxon>
        <taxon>Duplodnaviria</taxon>
        <taxon>Heunggongvirae</taxon>
        <taxon>Uroviricota</taxon>
        <taxon>Caudoviricetes</taxon>
        <taxon>Peduoviridae</taxon>
        <taxon>Maltschvirus</taxon>
        <taxon>Maltschvirus maltsch</taxon>
    </lineage>
</organism>
<accession>A0A6J5M3S8</accession>
<protein>
    <submittedName>
        <fullName evidence="1">Uncharacterized protein</fullName>
    </submittedName>
</protein>
<sequence length="78" mass="9299">MLTEALKQEIYELHKICEQKGIQNLSFFDKLEDGKYMSYYEILDCESGDIDDFLYFDYSIRLLVNRVMREIKAYPVVG</sequence>